<keyword evidence="1" id="KW-0677">Repeat</keyword>
<gene>
    <name evidence="3" type="ORF">LIER_19861</name>
</gene>
<dbReference type="InterPro" id="IPR046960">
    <property type="entry name" value="PPR_At4g14850-like_plant"/>
</dbReference>
<proteinExistence type="predicted"/>
<reference evidence="3 4" key="1">
    <citation type="submission" date="2024-01" db="EMBL/GenBank/DDBJ databases">
        <title>The complete chloroplast genome sequence of Lithospermum erythrorhizon: insights into the phylogenetic relationship among Boraginaceae species and the maternal lineages of purple gromwells.</title>
        <authorList>
            <person name="Okada T."/>
            <person name="Watanabe K."/>
        </authorList>
    </citation>
    <scope>NUCLEOTIDE SEQUENCE [LARGE SCALE GENOMIC DNA]</scope>
</reference>
<keyword evidence="4" id="KW-1185">Reference proteome</keyword>
<name>A0AAV3QLV7_LITER</name>
<dbReference type="FunFam" id="1.25.40.10:FF:001093">
    <property type="entry name" value="Pentatricopeptide repeat-containing protein At2g34400"/>
    <property type="match status" value="1"/>
</dbReference>
<dbReference type="PROSITE" id="PS51375">
    <property type="entry name" value="PPR"/>
    <property type="match status" value="2"/>
</dbReference>
<dbReference type="Proteomes" id="UP001454036">
    <property type="component" value="Unassembled WGS sequence"/>
</dbReference>
<sequence>MPPYWNNVIKAYALSKNNAREAILAFQSMRRCEAVPNEYTFPFLFKACSSFSGLNEGRQIHAHVFKHGLCSNLYVQNTMIHFYGSFKKILDACKVFDEMSLRSVVSWNSVITACVDCCWFDEAIGYFFKMRESGYWMDETTMVILLSACGEVGNLSRGRWVHSQVIVNGMVVNVQLGTSMVDMYGKCGAVDYARLVFDRMNFRSVWTWSAMILGLAQHGFAAEALEYFSQMQLFKVTPNYVTFLGVLCACSHAGLVEEGKRCLHNMEHVYKIKPQMAHYGAMVDIFGRAGELEEAYAFILRIRVKPDATIWRTLLSACTIHDVNDFSGIAEKVSRMLFELEPRRCGNLVMVANRHAEVGSWEKAEQIRKKLRKRRLKKRAGESWLEVGGLMTKFFSGYDSQAVCEETLLLLERLILHMKMVSHEN</sequence>
<dbReference type="Pfam" id="PF20431">
    <property type="entry name" value="E_motif"/>
    <property type="match status" value="1"/>
</dbReference>
<dbReference type="Gene3D" id="1.25.40.10">
    <property type="entry name" value="Tetratricopeptide repeat domain"/>
    <property type="match status" value="2"/>
</dbReference>
<dbReference type="FunFam" id="1.25.40.10:FF:000427">
    <property type="entry name" value="Pentatricopeptide repeat-containing protein chloroplastic"/>
    <property type="match status" value="1"/>
</dbReference>
<dbReference type="EMBL" id="BAABME010004969">
    <property type="protein sequence ID" value="GAA0164156.1"/>
    <property type="molecule type" value="Genomic_DNA"/>
</dbReference>
<accession>A0AAV3QLV7</accession>
<comment type="caution">
    <text evidence="3">The sequence shown here is derived from an EMBL/GenBank/DDBJ whole genome shotgun (WGS) entry which is preliminary data.</text>
</comment>
<dbReference type="InterPro" id="IPR046848">
    <property type="entry name" value="E_motif"/>
</dbReference>
<dbReference type="Pfam" id="PF01535">
    <property type="entry name" value="PPR"/>
    <property type="match status" value="5"/>
</dbReference>
<organism evidence="3 4">
    <name type="scientific">Lithospermum erythrorhizon</name>
    <name type="common">Purple gromwell</name>
    <name type="synonym">Lithospermum officinale var. erythrorhizon</name>
    <dbReference type="NCBI Taxonomy" id="34254"/>
    <lineage>
        <taxon>Eukaryota</taxon>
        <taxon>Viridiplantae</taxon>
        <taxon>Streptophyta</taxon>
        <taxon>Embryophyta</taxon>
        <taxon>Tracheophyta</taxon>
        <taxon>Spermatophyta</taxon>
        <taxon>Magnoliopsida</taxon>
        <taxon>eudicotyledons</taxon>
        <taxon>Gunneridae</taxon>
        <taxon>Pentapetalae</taxon>
        <taxon>asterids</taxon>
        <taxon>lamiids</taxon>
        <taxon>Boraginales</taxon>
        <taxon>Boraginaceae</taxon>
        <taxon>Boraginoideae</taxon>
        <taxon>Lithospermeae</taxon>
        <taxon>Lithospermum</taxon>
    </lineage>
</organism>
<dbReference type="GO" id="GO:0009451">
    <property type="term" value="P:RNA modification"/>
    <property type="evidence" value="ECO:0007669"/>
    <property type="project" value="InterPro"/>
</dbReference>
<dbReference type="InterPro" id="IPR002885">
    <property type="entry name" value="PPR_rpt"/>
</dbReference>
<dbReference type="AlphaFoldDB" id="A0AAV3QLV7"/>
<evidence type="ECO:0000256" key="1">
    <source>
        <dbReference type="ARBA" id="ARBA00022737"/>
    </source>
</evidence>
<feature type="repeat" description="PPR" evidence="2">
    <location>
        <begin position="204"/>
        <end position="238"/>
    </location>
</feature>
<dbReference type="PANTHER" id="PTHR47926">
    <property type="entry name" value="PENTATRICOPEPTIDE REPEAT-CONTAINING PROTEIN"/>
    <property type="match status" value="1"/>
</dbReference>
<evidence type="ECO:0000313" key="4">
    <source>
        <dbReference type="Proteomes" id="UP001454036"/>
    </source>
</evidence>
<protein>
    <recommendedName>
        <fullName evidence="5">Pentatricopeptide repeat-containing protein</fullName>
    </recommendedName>
</protein>
<evidence type="ECO:0000313" key="3">
    <source>
        <dbReference type="EMBL" id="GAA0164156.1"/>
    </source>
</evidence>
<feature type="repeat" description="PPR" evidence="2">
    <location>
        <begin position="103"/>
        <end position="137"/>
    </location>
</feature>
<evidence type="ECO:0008006" key="5">
    <source>
        <dbReference type="Google" id="ProtNLM"/>
    </source>
</evidence>
<evidence type="ECO:0000256" key="2">
    <source>
        <dbReference type="PROSITE-ProRule" id="PRU00708"/>
    </source>
</evidence>
<dbReference type="InterPro" id="IPR011990">
    <property type="entry name" value="TPR-like_helical_dom_sf"/>
</dbReference>
<dbReference type="GO" id="GO:0003723">
    <property type="term" value="F:RNA binding"/>
    <property type="evidence" value="ECO:0007669"/>
    <property type="project" value="InterPro"/>
</dbReference>
<dbReference type="NCBIfam" id="TIGR00756">
    <property type="entry name" value="PPR"/>
    <property type="match status" value="3"/>
</dbReference>
<dbReference type="PANTHER" id="PTHR47926:SF347">
    <property type="entry name" value="PENTATRICOPEPTIDE REPEAT-CONTAINING PROTEIN"/>
    <property type="match status" value="1"/>
</dbReference>